<dbReference type="OrthoDB" id="494673at2759"/>
<reference evidence="18" key="1">
    <citation type="submission" date="2016-04" db="UniProtKB">
        <authorList>
            <consortium name="WormBaseParasite"/>
        </authorList>
    </citation>
    <scope>IDENTIFICATION</scope>
</reference>
<evidence type="ECO:0000256" key="3">
    <source>
        <dbReference type="ARBA" id="ARBA00022448"/>
    </source>
</evidence>
<name>A0A0R3W8N7_TAEAS</name>
<organism evidence="18">
    <name type="scientific">Taenia asiatica</name>
    <name type="common">Asian tapeworm</name>
    <dbReference type="NCBI Taxonomy" id="60517"/>
    <lineage>
        <taxon>Eukaryota</taxon>
        <taxon>Metazoa</taxon>
        <taxon>Spiralia</taxon>
        <taxon>Lophotrochozoa</taxon>
        <taxon>Platyhelminthes</taxon>
        <taxon>Cestoda</taxon>
        <taxon>Eucestoda</taxon>
        <taxon>Cyclophyllidea</taxon>
        <taxon>Taeniidae</taxon>
        <taxon>Taenia</taxon>
    </lineage>
</organism>
<sequence>MKCKKIAEFLFTYETPKMVEITNYKIGVFHRLLQVVITVYVVCWVLIYDKGYQENDEVVSSAVTKTKGLMIERLPREEKDVAIIFDAADIINPPLENNAFFVTTHIITTPQQTPSALTGRCVNIRNGKGFCEIYAWCPPENDTIVLNYDLQTRFEMISNYTVYIKNDIEYPKFQVKRRNRDAWSLQKPLGSCRYNPDDEIDKYCPIFKFETIFKEVGLNPSVLTRGGVIGIIINWDCDLDWGAESCKPAYSFTNLDVNNDGNSGFNYRYAYRYRENGTLYRDLVKAIGLRFSIFVHGSAGKFSIIPLLLNLGSGLALLSMAPTICDIIILNIVGSKNVYKDAKFEVLTKDEINTGVRKSIAFSQSRHVHDPYFSQGQMPSAESPKAASRTSLDSVNENKDPVKGC</sequence>
<keyword evidence="4" id="KW-1003">Cell membrane</keyword>
<evidence type="ECO:0000256" key="8">
    <source>
        <dbReference type="ARBA" id="ARBA00023136"/>
    </source>
</evidence>
<evidence type="ECO:0000256" key="9">
    <source>
        <dbReference type="ARBA" id="ARBA00023157"/>
    </source>
</evidence>
<dbReference type="GO" id="GO:0033198">
    <property type="term" value="P:response to ATP"/>
    <property type="evidence" value="ECO:0007669"/>
    <property type="project" value="InterPro"/>
</dbReference>
<protein>
    <submittedName>
        <fullName evidence="18">ATP receptor</fullName>
    </submittedName>
</protein>
<dbReference type="Pfam" id="PF00864">
    <property type="entry name" value="P2X_receptor"/>
    <property type="match status" value="2"/>
</dbReference>
<evidence type="ECO:0000256" key="13">
    <source>
        <dbReference type="ARBA" id="ARBA00036634"/>
    </source>
</evidence>
<dbReference type="STRING" id="60517.A0A0R3W8N7"/>
<keyword evidence="9" id="KW-1015">Disulfide bond</keyword>
<evidence type="ECO:0000256" key="6">
    <source>
        <dbReference type="ARBA" id="ARBA00022989"/>
    </source>
</evidence>
<evidence type="ECO:0000256" key="14">
    <source>
        <dbReference type="SAM" id="MobiDB-lite"/>
    </source>
</evidence>
<comment type="subcellular location">
    <subcellularLocation>
        <location evidence="1">Cell membrane</location>
        <topology evidence="1">Multi-pass membrane protein</topology>
    </subcellularLocation>
</comment>
<accession>A0A0R3W8N7</accession>
<reference evidence="16 17" key="2">
    <citation type="submission" date="2018-11" db="EMBL/GenBank/DDBJ databases">
        <authorList>
            <consortium name="Pathogen Informatics"/>
        </authorList>
    </citation>
    <scope>NUCLEOTIDE SEQUENCE [LARGE SCALE GENOMIC DNA]</scope>
</reference>
<comment type="similarity">
    <text evidence="2">Belongs to the P2X receptor family.</text>
</comment>
<evidence type="ECO:0000256" key="12">
    <source>
        <dbReference type="ARBA" id="ARBA00023303"/>
    </source>
</evidence>
<dbReference type="GO" id="GO:0070588">
    <property type="term" value="P:calcium ion transmembrane transport"/>
    <property type="evidence" value="ECO:0007669"/>
    <property type="project" value="TreeGrafter"/>
</dbReference>
<keyword evidence="7" id="KW-0406">Ion transport</keyword>
<keyword evidence="11" id="KW-1071">Ligand-gated ion channel</keyword>
<evidence type="ECO:0000256" key="4">
    <source>
        <dbReference type="ARBA" id="ARBA00022475"/>
    </source>
</evidence>
<dbReference type="EMBL" id="UYRS01018531">
    <property type="protein sequence ID" value="VDK37257.1"/>
    <property type="molecule type" value="Genomic_DNA"/>
</dbReference>
<keyword evidence="10" id="KW-0325">Glycoprotein</keyword>
<keyword evidence="6 15" id="KW-1133">Transmembrane helix</keyword>
<evidence type="ECO:0000313" key="18">
    <source>
        <dbReference type="WBParaSite" id="TASK_0000674001-mRNA-1"/>
    </source>
</evidence>
<evidence type="ECO:0000256" key="5">
    <source>
        <dbReference type="ARBA" id="ARBA00022692"/>
    </source>
</evidence>
<comment type="catalytic activity">
    <reaction evidence="13">
        <text>Ca(2+)(in) = Ca(2+)(out)</text>
        <dbReference type="Rhea" id="RHEA:29671"/>
        <dbReference type="ChEBI" id="CHEBI:29108"/>
    </reaction>
</comment>
<keyword evidence="3" id="KW-0813">Transport</keyword>
<dbReference type="AlphaFoldDB" id="A0A0R3W8N7"/>
<evidence type="ECO:0000256" key="2">
    <source>
        <dbReference type="ARBA" id="ARBA00009848"/>
    </source>
</evidence>
<dbReference type="GO" id="GO:0098794">
    <property type="term" value="C:postsynapse"/>
    <property type="evidence" value="ECO:0007669"/>
    <property type="project" value="GOC"/>
</dbReference>
<evidence type="ECO:0000256" key="7">
    <source>
        <dbReference type="ARBA" id="ARBA00023065"/>
    </source>
</evidence>
<dbReference type="PANTHER" id="PTHR10125">
    <property type="entry name" value="P2X PURINOCEPTOR"/>
    <property type="match status" value="1"/>
</dbReference>
<keyword evidence="8 15" id="KW-0472">Membrane</keyword>
<dbReference type="GO" id="GO:0004931">
    <property type="term" value="F:extracellularly ATP-gated monoatomic cation channel activity"/>
    <property type="evidence" value="ECO:0007669"/>
    <property type="project" value="InterPro"/>
</dbReference>
<evidence type="ECO:0000256" key="10">
    <source>
        <dbReference type="ARBA" id="ARBA00023180"/>
    </source>
</evidence>
<gene>
    <name evidence="16" type="ORF">TASK_LOCUS6741</name>
</gene>
<evidence type="ECO:0000313" key="16">
    <source>
        <dbReference type="EMBL" id="VDK37257.1"/>
    </source>
</evidence>
<proteinExistence type="inferred from homology"/>
<feature type="region of interest" description="Disordered" evidence="14">
    <location>
        <begin position="373"/>
        <end position="405"/>
    </location>
</feature>
<dbReference type="PANTHER" id="PTHR10125:SF31">
    <property type="entry name" value="P2X RECEPTOR E"/>
    <property type="match status" value="1"/>
</dbReference>
<feature type="compositionally biased region" description="Basic and acidic residues" evidence="14">
    <location>
        <begin position="396"/>
        <end position="405"/>
    </location>
</feature>
<evidence type="ECO:0000256" key="15">
    <source>
        <dbReference type="SAM" id="Phobius"/>
    </source>
</evidence>
<dbReference type="InterPro" id="IPR027309">
    <property type="entry name" value="P2X_extracellular_dom_sf"/>
</dbReference>
<keyword evidence="17" id="KW-1185">Reference proteome</keyword>
<dbReference type="WBParaSite" id="TASK_0000674001-mRNA-1">
    <property type="protein sequence ID" value="TASK_0000674001-mRNA-1"/>
    <property type="gene ID" value="TASK_0000674001"/>
</dbReference>
<dbReference type="Gene3D" id="2.60.490.10">
    <property type="entry name" value="atp-gated p2x4 ion channel domain"/>
    <property type="match status" value="2"/>
</dbReference>
<dbReference type="GO" id="GO:0005886">
    <property type="term" value="C:plasma membrane"/>
    <property type="evidence" value="ECO:0007669"/>
    <property type="project" value="UniProtKB-SubCell"/>
</dbReference>
<dbReference type="InterPro" id="IPR001429">
    <property type="entry name" value="P2X_purnocptor"/>
</dbReference>
<evidence type="ECO:0000313" key="17">
    <source>
        <dbReference type="Proteomes" id="UP000282613"/>
    </source>
</evidence>
<dbReference type="PROSITE" id="PS01212">
    <property type="entry name" value="P2X_RECEPTOR"/>
    <property type="match status" value="1"/>
</dbReference>
<dbReference type="Gene3D" id="1.10.287.940">
    <property type="entry name" value="atp-gated p2x4 ion channel"/>
    <property type="match status" value="2"/>
</dbReference>
<dbReference type="InterPro" id="IPR059116">
    <property type="entry name" value="P2X_receptor"/>
</dbReference>
<dbReference type="Proteomes" id="UP000282613">
    <property type="component" value="Unassembled WGS sequence"/>
</dbReference>
<keyword evidence="5 15" id="KW-0812">Transmembrane</keyword>
<dbReference type="PRINTS" id="PR01307">
    <property type="entry name" value="P2XRECEPTOR"/>
</dbReference>
<dbReference type="InterPro" id="IPR053792">
    <property type="entry name" value="P2X_RECEPTOR_CS"/>
</dbReference>
<evidence type="ECO:0000256" key="1">
    <source>
        <dbReference type="ARBA" id="ARBA00004651"/>
    </source>
</evidence>
<feature type="transmembrane region" description="Helical" evidence="15">
    <location>
        <begin position="28"/>
        <end position="47"/>
    </location>
</feature>
<dbReference type="GO" id="GO:0001614">
    <property type="term" value="F:purinergic nucleotide receptor activity"/>
    <property type="evidence" value="ECO:0007669"/>
    <property type="project" value="InterPro"/>
</dbReference>
<keyword evidence="12" id="KW-0407">Ion channel</keyword>
<evidence type="ECO:0000256" key="11">
    <source>
        <dbReference type="ARBA" id="ARBA00023286"/>
    </source>
</evidence>